<name>A0A4S8LS45_DENBC</name>
<dbReference type="EMBL" id="ML179287">
    <property type="protein sequence ID" value="THU92121.1"/>
    <property type="molecule type" value="Genomic_DNA"/>
</dbReference>
<evidence type="ECO:0000313" key="1">
    <source>
        <dbReference type="EMBL" id="THU92121.1"/>
    </source>
</evidence>
<dbReference type="Proteomes" id="UP000297245">
    <property type="component" value="Unassembled WGS sequence"/>
</dbReference>
<reference evidence="1 2" key="1">
    <citation type="journal article" date="2019" name="Nat. Ecol. Evol.">
        <title>Megaphylogeny resolves global patterns of mushroom evolution.</title>
        <authorList>
            <person name="Varga T."/>
            <person name="Krizsan K."/>
            <person name="Foldi C."/>
            <person name="Dima B."/>
            <person name="Sanchez-Garcia M."/>
            <person name="Sanchez-Ramirez S."/>
            <person name="Szollosi G.J."/>
            <person name="Szarkandi J.G."/>
            <person name="Papp V."/>
            <person name="Albert L."/>
            <person name="Andreopoulos W."/>
            <person name="Angelini C."/>
            <person name="Antonin V."/>
            <person name="Barry K.W."/>
            <person name="Bougher N.L."/>
            <person name="Buchanan P."/>
            <person name="Buyck B."/>
            <person name="Bense V."/>
            <person name="Catcheside P."/>
            <person name="Chovatia M."/>
            <person name="Cooper J."/>
            <person name="Damon W."/>
            <person name="Desjardin D."/>
            <person name="Finy P."/>
            <person name="Geml J."/>
            <person name="Haridas S."/>
            <person name="Hughes K."/>
            <person name="Justo A."/>
            <person name="Karasinski D."/>
            <person name="Kautmanova I."/>
            <person name="Kiss B."/>
            <person name="Kocsube S."/>
            <person name="Kotiranta H."/>
            <person name="LaButti K.M."/>
            <person name="Lechner B.E."/>
            <person name="Liimatainen K."/>
            <person name="Lipzen A."/>
            <person name="Lukacs Z."/>
            <person name="Mihaltcheva S."/>
            <person name="Morgado L.N."/>
            <person name="Niskanen T."/>
            <person name="Noordeloos M.E."/>
            <person name="Ohm R.A."/>
            <person name="Ortiz-Santana B."/>
            <person name="Ovrebo C."/>
            <person name="Racz N."/>
            <person name="Riley R."/>
            <person name="Savchenko A."/>
            <person name="Shiryaev A."/>
            <person name="Soop K."/>
            <person name="Spirin V."/>
            <person name="Szebenyi C."/>
            <person name="Tomsovsky M."/>
            <person name="Tulloss R.E."/>
            <person name="Uehling J."/>
            <person name="Grigoriev I.V."/>
            <person name="Vagvolgyi C."/>
            <person name="Papp T."/>
            <person name="Martin F.M."/>
            <person name="Miettinen O."/>
            <person name="Hibbett D.S."/>
            <person name="Nagy L.G."/>
        </authorList>
    </citation>
    <scope>NUCLEOTIDE SEQUENCE [LARGE SCALE GENOMIC DNA]</scope>
    <source>
        <strain evidence="1 2">CBS 962.96</strain>
    </source>
</reference>
<dbReference type="PANTHER" id="PTHR33266:SF1">
    <property type="entry name" value="F-BOX DOMAIN-CONTAINING PROTEIN"/>
    <property type="match status" value="1"/>
</dbReference>
<keyword evidence="2" id="KW-1185">Reference proteome</keyword>
<dbReference type="PANTHER" id="PTHR33266">
    <property type="entry name" value="CHROMOSOME 15, WHOLE GENOME SHOTGUN SEQUENCE"/>
    <property type="match status" value="1"/>
</dbReference>
<dbReference type="AlphaFoldDB" id="A0A4S8LS45"/>
<sequence length="311" mass="35039">MSSFAIMKLTYTKDLTSEITEHARLAVLSQRFALRVLFGHKDAVSFIDNSIASYMRVLLSTTEDRLWQESVYPTEPVFSNAAAQLMYQQVNSLQLFLSCLNTKILSGLIDAGVLGELISRLLILISRDWAAIITHCIEVDGPKPDLLPSAYRSPPFPSSSDHQYFPYLKPVHLLDVLNILFGYQWSPGHPQAEEIKSTFARAYISASHWLTMTRDVGLLPVKTTAEEWLKSLFLRGVAIQCRHDQPLIDKVIPILFLNESGQYDGMSCCLIQDKNRSRTIPLALRMIDIGDKSIGLKTVKPYVAICFNFVP</sequence>
<dbReference type="OrthoDB" id="107110at2759"/>
<accession>A0A4S8LS45</accession>
<gene>
    <name evidence="1" type="ORF">K435DRAFT_217025</name>
</gene>
<evidence type="ECO:0000313" key="2">
    <source>
        <dbReference type="Proteomes" id="UP000297245"/>
    </source>
</evidence>
<organism evidence="1 2">
    <name type="scientific">Dendrothele bispora (strain CBS 962.96)</name>
    <dbReference type="NCBI Taxonomy" id="1314807"/>
    <lineage>
        <taxon>Eukaryota</taxon>
        <taxon>Fungi</taxon>
        <taxon>Dikarya</taxon>
        <taxon>Basidiomycota</taxon>
        <taxon>Agaricomycotina</taxon>
        <taxon>Agaricomycetes</taxon>
        <taxon>Agaricomycetidae</taxon>
        <taxon>Agaricales</taxon>
        <taxon>Agaricales incertae sedis</taxon>
        <taxon>Dendrothele</taxon>
    </lineage>
</organism>
<protein>
    <submittedName>
        <fullName evidence="1">Uncharacterized protein</fullName>
    </submittedName>
</protein>
<proteinExistence type="predicted"/>